<gene>
    <name evidence="5" type="ORF">DSM00_1593</name>
</gene>
<dbReference type="AlphaFoldDB" id="A0A4Q0P799"/>
<dbReference type="OrthoDB" id="632644at2"/>
<dbReference type="Pfam" id="PF12833">
    <property type="entry name" value="HTH_18"/>
    <property type="match status" value="1"/>
</dbReference>
<dbReference type="RefSeq" id="WP_128757490.1">
    <property type="nucleotide sequence ID" value="NZ_QOVM01000003.1"/>
</dbReference>
<comment type="caution">
    <text evidence="5">The sequence shown here is derived from an EMBL/GenBank/DDBJ whole genome shotgun (WGS) entry which is preliminary data.</text>
</comment>
<organism evidence="5 6">
    <name type="scientific">Leeuwenhoekiella aequorea</name>
    <dbReference type="NCBI Taxonomy" id="283736"/>
    <lineage>
        <taxon>Bacteria</taxon>
        <taxon>Pseudomonadati</taxon>
        <taxon>Bacteroidota</taxon>
        <taxon>Flavobacteriia</taxon>
        <taxon>Flavobacteriales</taxon>
        <taxon>Flavobacteriaceae</taxon>
        <taxon>Leeuwenhoekiella</taxon>
    </lineage>
</organism>
<dbReference type="InterPro" id="IPR020449">
    <property type="entry name" value="Tscrpt_reg_AraC-type_HTH"/>
</dbReference>
<evidence type="ECO:0000256" key="3">
    <source>
        <dbReference type="ARBA" id="ARBA00023163"/>
    </source>
</evidence>
<dbReference type="PANTHER" id="PTHR43280">
    <property type="entry name" value="ARAC-FAMILY TRANSCRIPTIONAL REGULATOR"/>
    <property type="match status" value="1"/>
</dbReference>
<dbReference type="SUPFAM" id="SSF46689">
    <property type="entry name" value="Homeodomain-like"/>
    <property type="match status" value="1"/>
</dbReference>
<evidence type="ECO:0000259" key="4">
    <source>
        <dbReference type="PROSITE" id="PS01124"/>
    </source>
</evidence>
<dbReference type="GO" id="GO:0003700">
    <property type="term" value="F:DNA-binding transcription factor activity"/>
    <property type="evidence" value="ECO:0007669"/>
    <property type="project" value="InterPro"/>
</dbReference>
<dbReference type="Proteomes" id="UP000289238">
    <property type="component" value="Unassembled WGS sequence"/>
</dbReference>
<dbReference type="InterPro" id="IPR009057">
    <property type="entry name" value="Homeodomain-like_sf"/>
</dbReference>
<evidence type="ECO:0000313" key="5">
    <source>
        <dbReference type="EMBL" id="RXG22497.1"/>
    </source>
</evidence>
<keyword evidence="1" id="KW-0805">Transcription regulation</keyword>
<name>A0A4Q0P799_9FLAO</name>
<dbReference type="Gene3D" id="1.10.10.60">
    <property type="entry name" value="Homeodomain-like"/>
    <property type="match status" value="1"/>
</dbReference>
<sequence length="304" mass="34740">MQTKTIRKHTINELIEIMGDNPQSDDLHVHISKNRFEEIPITYPFRTDNFSILFVVSGSLKIQLNLINHTIQNGEIIPIKPNAVVHLLKMTNDLEIIAIGFSAGFIIKNSFTKMEFGAIDFFTRENIPKLKLDSKEKETSVFLSNLLERYNGQQNDENNFKSELIKYTFGLLAIHYSSIFKKNHPNLELSLTRNEELALRFFKNLNLNFKGERSVKFYADNLSITSGHLSKVLKEVSGKTASQIIDDTVILEAKLLLGDPSLSVAEVAQELKFSDQSFFGKYFKKHSGYAPTQYRNIKLTQTNN</sequence>
<accession>A0A4Q0P799</accession>
<dbReference type="GO" id="GO:0043565">
    <property type="term" value="F:sequence-specific DNA binding"/>
    <property type="evidence" value="ECO:0007669"/>
    <property type="project" value="InterPro"/>
</dbReference>
<proteinExistence type="predicted"/>
<evidence type="ECO:0000256" key="2">
    <source>
        <dbReference type="ARBA" id="ARBA00023125"/>
    </source>
</evidence>
<feature type="domain" description="HTH araC/xylS-type" evidence="4">
    <location>
        <begin position="199"/>
        <end position="297"/>
    </location>
</feature>
<dbReference type="PROSITE" id="PS01124">
    <property type="entry name" value="HTH_ARAC_FAMILY_2"/>
    <property type="match status" value="1"/>
</dbReference>
<keyword evidence="6" id="KW-1185">Reference proteome</keyword>
<dbReference type="InterPro" id="IPR018060">
    <property type="entry name" value="HTH_AraC"/>
</dbReference>
<dbReference type="SUPFAM" id="SSF51182">
    <property type="entry name" value="RmlC-like cupins"/>
    <property type="match status" value="1"/>
</dbReference>
<dbReference type="EMBL" id="QOVM01000003">
    <property type="protein sequence ID" value="RXG22497.1"/>
    <property type="molecule type" value="Genomic_DNA"/>
</dbReference>
<protein>
    <submittedName>
        <fullName evidence="5">AraC family transcriptional regulator</fullName>
    </submittedName>
</protein>
<keyword evidence="3" id="KW-0804">Transcription</keyword>
<evidence type="ECO:0000313" key="6">
    <source>
        <dbReference type="Proteomes" id="UP000289238"/>
    </source>
</evidence>
<reference evidence="5 6" key="1">
    <citation type="submission" date="2018-07" db="EMBL/GenBank/DDBJ databases">
        <title>Leeuwenhoekiella genomics.</title>
        <authorList>
            <person name="Tahon G."/>
            <person name="Willems A."/>
        </authorList>
    </citation>
    <scope>NUCLEOTIDE SEQUENCE [LARGE SCALE GENOMIC DNA]</scope>
    <source>
        <strain evidence="5 6">LMG 22550</strain>
    </source>
</reference>
<dbReference type="PRINTS" id="PR00032">
    <property type="entry name" value="HTHARAC"/>
</dbReference>
<keyword evidence="2" id="KW-0238">DNA-binding</keyword>
<dbReference type="PANTHER" id="PTHR43280:SF32">
    <property type="entry name" value="TRANSCRIPTIONAL REGULATORY PROTEIN"/>
    <property type="match status" value="1"/>
</dbReference>
<evidence type="ECO:0000256" key="1">
    <source>
        <dbReference type="ARBA" id="ARBA00023015"/>
    </source>
</evidence>
<dbReference type="SMART" id="SM00342">
    <property type="entry name" value="HTH_ARAC"/>
    <property type="match status" value="1"/>
</dbReference>
<dbReference type="InterPro" id="IPR011051">
    <property type="entry name" value="RmlC_Cupin_sf"/>
</dbReference>